<feature type="transmembrane region" description="Helical" evidence="5">
    <location>
        <begin position="104"/>
        <end position="120"/>
    </location>
</feature>
<name>A0A1F5PK75_9BACT</name>
<keyword evidence="4 5" id="KW-0472">Membrane</keyword>
<evidence type="ECO:0000256" key="5">
    <source>
        <dbReference type="SAM" id="Phobius"/>
    </source>
</evidence>
<dbReference type="InterPro" id="IPR007016">
    <property type="entry name" value="O-antigen_ligase-rel_domated"/>
</dbReference>
<feature type="transmembrane region" description="Helical" evidence="5">
    <location>
        <begin position="244"/>
        <end position="265"/>
    </location>
</feature>
<protein>
    <recommendedName>
        <fullName evidence="6">O-antigen ligase-related domain-containing protein</fullName>
    </recommendedName>
</protein>
<feature type="domain" description="O-antigen ligase-related" evidence="6">
    <location>
        <begin position="209"/>
        <end position="341"/>
    </location>
</feature>
<keyword evidence="3 5" id="KW-1133">Transmembrane helix</keyword>
<feature type="transmembrane region" description="Helical" evidence="5">
    <location>
        <begin position="325"/>
        <end position="345"/>
    </location>
</feature>
<dbReference type="PANTHER" id="PTHR37422">
    <property type="entry name" value="TEICHURONIC ACID BIOSYNTHESIS PROTEIN TUAE"/>
    <property type="match status" value="1"/>
</dbReference>
<feature type="transmembrane region" description="Helical" evidence="5">
    <location>
        <begin position="72"/>
        <end position="92"/>
    </location>
</feature>
<gene>
    <name evidence="7" type="ORF">A3E29_04365</name>
</gene>
<feature type="transmembrane region" description="Helical" evidence="5">
    <location>
        <begin position="38"/>
        <end position="60"/>
    </location>
</feature>
<evidence type="ECO:0000256" key="3">
    <source>
        <dbReference type="ARBA" id="ARBA00022989"/>
    </source>
</evidence>
<dbReference type="PANTHER" id="PTHR37422:SF13">
    <property type="entry name" value="LIPOPOLYSACCHARIDE BIOSYNTHESIS PROTEIN PA4999-RELATED"/>
    <property type="match status" value="1"/>
</dbReference>
<keyword evidence="2 5" id="KW-0812">Transmembrane</keyword>
<organism evidence="7 8">
    <name type="scientific">Candidatus Doudnabacteria bacterium RIFCSPHIGHO2_12_FULL_48_16</name>
    <dbReference type="NCBI Taxonomy" id="1817838"/>
    <lineage>
        <taxon>Bacteria</taxon>
        <taxon>Candidatus Doudnaibacteriota</taxon>
    </lineage>
</organism>
<dbReference type="AlphaFoldDB" id="A0A1F5PK75"/>
<comment type="caution">
    <text evidence="7">The sequence shown here is derived from an EMBL/GenBank/DDBJ whole genome shotgun (WGS) entry which is preliminary data.</text>
</comment>
<sequence length="400" mass="44457">MTIIFVISVCFLYLAFKKPGWALAVLLFLLPAYQVRFTLLGLPTTLLEVLILAFLVGLLAQQPDFRPLRKLGRLNWIIGLFLLAASVAAYLSPEKLKALGELKAFFIEPVLVFYALVLLWEEKSNIRLALQGLFVSSGLISLFGVVQYFTLSGLPIRFWGTGIEPERITSVFDYPNALALFLAPLFGLFAILIYKKYRLFEREWLEILGLLLMAAALILTFSRGAWLAVAITLTLFLIKNHSGRAVLTIVTLVLLGSLGVGVAPIRQRLVSAVSDASSDARLELMRLGIQKIQDEPFLGNGLHGFRTTLSAADFQGEILNYPHNIFLNFWLETGLLGLLAFGLIIGAVGERQKKHPTVWGLAAAAFLLIVILHGLVDVPYFKNDLAVLFWFAISLFYLDN</sequence>
<reference evidence="7 8" key="1">
    <citation type="journal article" date="2016" name="Nat. Commun.">
        <title>Thousands of microbial genomes shed light on interconnected biogeochemical processes in an aquifer system.</title>
        <authorList>
            <person name="Anantharaman K."/>
            <person name="Brown C.T."/>
            <person name="Hug L.A."/>
            <person name="Sharon I."/>
            <person name="Castelle C.J."/>
            <person name="Probst A.J."/>
            <person name="Thomas B.C."/>
            <person name="Singh A."/>
            <person name="Wilkins M.J."/>
            <person name="Karaoz U."/>
            <person name="Brodie E.L."/>
            <person name="Williams K.H."/>
            <person name="Hubbard S.S."/>
            <person name="Banfield J.F."/>
        </authorList>
    </citation>
    <scope>NUCLEOTIDE SEQUENCE [LARGE SCALE GENOMIC DNA]</scope>
</reference>
<feature type="transmembrane region" description="Helical" evidence="5">
    <location>
        <begin position="357"/>
        <end position="376"/>
    </location>
</feature>
<evidence type="ECO:0000313" key="8">
    <source>
        <dbReference type="Proteomes" id="UP000177682"/>
    </source>
</evidence>
<feature type="transmembrane region" description="Helical" evidence="5">
    <location>
        <begin position="174"/>
        <end position="195"/>
    </location>
</feature>
<evidence type="ECO:0000256" key="2">
    <source>
        <dbReference type="ARBA" id="ARBA00022692"/>
    </source>
</evidence>
<evidence type="ECO:0000313" key="7">
    <source>
        <dbReference type="EMBL" id="OGE90301.1"/>
    </source>
</evidence>
<evidence type="ECO:0000256" key="1">
    <source>
        <dbReference type="ARBA" id="ARBA00004141"/>
    </source>
</evidence>
<dbReference type="InterPro" id="IPR051533">
    <property type="entry name" value="WaaL-like"/>
</dbReference>
<evidence type="ECO:0000259" key="6">
    <source>
        <dbReference type="Pfam" id="PF04932"/>
    </source>
</evidence>
<dbReference type="GO" id="GO:0016020">
    <property type="term" value="C:membrane"/>
    <property type="evidence" value="ECO:0007669"/>
    <property type="project" value="UniProtKB-SubCell"/>
</dbReference>
<dbReference type="Pfam" id="PF04932">
    <property type="entry name" value="Wzy_C"/>
    <property type="match status" value="1"/>
</dbReference>
<comment type="subcellular location">
    <subcellularLocation>
        <location evidence="1">Membrane</location>
        <topology evidence="1">Multi-pass membrane protein</topology>
    </subcellularLocation>
</comment>
<evidence type="ECO:0000256" key="4">
    <source>
        <dbReference type="ARBA" id="ARBA00023136"/>
    </source>
</evidence>
<feature type="transmembrane region" description="Helical" evidence="5">
    <location>
        <begin position="132"/>
        <end position="154"/>
    </location>
</feature>
<proteinExistence type="predicted"/>
<dbReference type="EMBL" id="MFEY01000007">
    <property type="protein sequence ID" value="OGE90301.1"/>
    <property type="molecule type" value="Genomic_DNA"/>
</dbReference>
<feature type="transmembrane region" description="Helical" evidence="5">
    <location>
        <begin position="207"/>
        <end position="238"/>
    </location>
</feature>
<dbReference type="Proteomes" id="UP000177682">
    <property type="component" value="Unassembled WGS sequence"/>
</dbReference>
<accession>A0A1F5PK75</accession>